<dbReference type="AlphaFoldDB" id="A0A165SJK0"/>
<gene>
    <name evidence="2" type="ORF">DAEQUDRAFT_723256</name>
</gene>
<accession>A0A165SJK0</accession>
<keyword evidence="1" id="KW-1133">Transmembrane helix</keyword>
<dbReference type="OrthoDB" id="2870744at2759"/>
<evidence type="ECO:0000313" key="2">
    <source>
        <dbReference type="EMBL" id="KZT72089.1"/>
    </source>
</evidence>
<feature type="transmembrane region" description="Helical" evidence="1">
    <location>
        <begin position="457"/>
        <end position="477"/>
    </location>
</feature>
<organism evidence="2 3">
    <name type="scientific">Daedalea quercina L-15889</name>
    <dbReference type="NCBI Taxonomy" id="1314783"/>
    <lineage>
        <taxon>Eukaryota</taxon>
        <taxon>Fungi</taxon>
        <taxon>Dikarya</taxon>
        <taxon>Basidiomycota</taxon>
        <taxon>Agaricomycotina</taxon>
        <taxon>Agaricomycetes</taxon>
        <taxon>Polyporales</taxon>
        <taxon>Fomitopsis</taxon>
    </lineage>
</organism>
<dbReference type="SUPFAM" id="SSF52047">
    <property type="entry name" value="RNI-like"/>
    <property type="match status" value="1"/>
</dbReference>
<dbReference type="STRING" id="1314783.A0A165SJK0"/>
<protein>
    <recommendedName>
        <fullName evidence="4">F-box domain-containing protein</fullName>
    </recommendedName>
</protein>
<keyword evidence="1" id="KW-0812">Transmembrane</keyword>
<dbReference type="EMBL" id="KV429042">
    <property type="protein sequence ID" value="KZT72089.1"/>
    <property type="molecule type" value="Genomic_DNA"/>
</dbReference>
<feature type="transmembrane region" description="Helical" evidence="1">
    <location>
        <begin position="521"/>
        <end position="541"/>
    </location>
</feature>
<evidence type="ECO:0000313" key="3">
    <source>
        <dbReference type="Proteomes" id="UP000076727"/>
    </source>
</evidence>
<keyword evidence="1" id="KW-0472">Membrane</keyword>
<dbReference type="Gene3D" id="3.80.10.10">
    <property type="entry name" value="Ribonuclease Inhibitor"/>
    <property type="match status" value="1"/>
</dbReference>
<evidence type="ECO:0008006" key="4">
    <source>
        <dbReference type="Google" id="ProtNLM"/>
    </source>
</evidence>
<evidence type="ECO:0000256" key="1">
    <source>
        <dbReference type="SAM" id="Phobius"/>
    </source>
</evidence>
<dbReference type="Proteomes" id="UP000076727">
    <property type="component" value="Unassembled WGS sequence"/>
</dbReference>
<proteinExistence type="predicted"/>
<reference evidence="2 3" key="1">
    <citation type="journal article" date="2016" name="Mol. Biol. Evol.">
        <title>Comparative Genomics of Early-Diverging Mushroom-Forming Fungi Provides Insights into the Origins of Lignocellulose Decay Capabilities.</title>
        <authorList>
            <person name="Nagy L.G."/>
            <person name="Riley R."/>
            <person name="Tritt A."/>
            <person name="Adam C."/>
            <person name="Daum C."/>
            <person name="Floudas D."/>
            <person name="Sun H."/>
            <person name="Yadav J.S."/>
            <person name="Pangilinan J."/>
            <person name="Larsson K.H."/>
            <person name="Matsuura K."/>
            <person name="Barry K."/>
            <person name="Labutti K."/>
            <person name="Kuo R."/>
            <person name="Ohm R.A."/>
            <person name="Bhattacharya S.S."/>
            <person name="Shirouzu T."/>
            <person name="Yoshinaga Y."/>
            <person name="Martin F.M."/>
            <person name="Grigoriev I.V."/>
            <person name="Hibbett D.S."/>
        </authorList>
    </citation>
    <scope>NUCLEOTIDE SEQUENCE [LARGE SCALE GENOMIC DNA]</scope>
    <source>
        <strain evidence="2 3">L-15889</strain>
    </source>
</reference>
<dbReference type="InterPro" id="IPR032675">
    <property type="entry name" value="LRR_dom_sf"/>
</dbReference>
<name>A0A165SJK0_9APHY</name>
<sequence length="551" mass="61932">MLQRYPGIARHVRKLVIRPEKEPQHRRARQPTKEWDIAGDISRIVAAIAVHLHDLHEFEWDGEDMLPDDRMWSELQRRCPELRHIGTTFGCFLPRPTSHLFKFSDLEGFSLIFKNGFYGHQLHLASRESAPVFSRLWDMLIWRCPYLQSLEITGTAVEASDVFPLHRTRWPCLRYLTVGDAVLGDFDSPGQPDLRSFTDFLDFLERHPTLEGVHILGHTNIHHLHLAQLEEDALPNLTEFTGSLEHLRALISRGQGQGGAIANFNAQILWGQHVPLSDTPLSKTLKRVCLPEPMQLRELTPLSMSRVLMDLTALTSLTITFALHSGYDSNGVLRTIVASCPQLLHLDLTCTSKPSFYLDSFSRSVKKLARLRSLNLTIVKFHGEEAMHLGAARIALANPRLIRFTINYISAHAPTLPLPPLLETGSFELLSDMYGLPVNLYVSEWRAILSGGGGGGVIWRSMVSAAMLLGIGVGTGWRRSHSGWTRQWVCELRPSGHPDVARKSVSELLLERSQAGEEARLLALCFGLLLLAMWGVLWRALMYVPLVASSV</sequence>
<keyword evidence="3" id="KW-1185">Reference proteome</keyword>